<dbReference type="RefSeq" id="WP_133753880.1">
    <property type="nucleotide sequence ID" value="NZ_SOAW01000001.1"/>
</dbReference>
<dbReference type="SUPFAM" id="SSF55874">
    <property type="entry name" value="ATPase domain of HSP90 chaperone/DNA topoisomerase II/histidine kinase"/>
    <property type="match status" value="1"/>
</dbReference>
<dbReference type="GO" id="GO:0046983">
    <property type="term" value="F:protein dimerization activity"/>
    <property type="evidence" value="ECO:0007669"/>
    <property type="project" value="InterPro"/>
</dbReference>
<evidence type="ECO:0000259" key="10">
    <source>
        <dbReference type="Pfam" id="PF07730"/>
    </source>
</evidence>
<dbReference type="GO" id="GO:0005886">
    <property type="term" value="C:plasma membrane"/>
    <property type="evidence" value="ECO:0007669"/>
    <property type="project" value="UniProtKB-SubCell"/>
</dbReference>
<dbReference type="Proteomes" id="UP000295371">
    <property type="component" value="Unassembled WGS sequence"/>
</dbReference>
<dbReference type="Gene3D" id="3.30.565.10">
    <property type="entry name" value="Histidine kinase-like ATPase, C-terminal domain"/>
    <property type="match status" value="1"/>
</dbReference>
<proteinExistence type="predicted"/>
<keyword evidence="12" id="KW-1185">Reference proteome</keyword>
<feature type="domain" description="Signal transduction histidine kinase subgroup 3 dimerisation and phosphoacceptor" evidence="10">
    <location>
        <begin position="230"/>
        <end position="298"/>
    </location>
</feature>
<dbReference type="SUPFAM" id="SSF55781">
    <property type="entry name" value="GAF domain-like"/>
    <property type="match status" value="1"/>
</dbReference>
<evidence type="ECO:0000259" key="9">
    <source>
        <dbReference type="Pfam" id="PF02518"/>
    </source>
</evidence>
<dbReference type="InterPro" id="IPR003594">
    <property type="entry name" value="HATPase_dom"/>
</dbReference>
<keyword evidence="8" id="KW-0472">Membrane</keyword>
<evidence type="ECO:0000256" key="6">
    <source>
        <dbReference type="ARBA" id="ARBA00022989"/>
    </source>
</evidence>
<accession>A0A4R7JAD3</accession>
<keyword evidence="2" id="KW-1003">Cell membrane</keyword>
<keyword evidence="7" id="KW-0902">Two-component regulatory system</keyword>
<dbReference type="PANTHER" id="PTHR24421:SF37">
    <property type="entry name" value="SENSOR HISTIDINE KINASE NARS"/>
    <property type="match status" value="1"/>
</dbReference>
<evidence type="ECO:0000256" key="1">
    <source>
        <dbReference type="ARBA" id="ARBA00004651"/>
    </source>
</evidence>
<keyword evidence="4" id="KW-0812">Transmembrane</keyword>
<dbReference type="OrthoDB" id="144293at2"/>
<dbReference type="InterPro" id="IPR050482">
    <property type="entry name" value="Sensor_HK_TwoCompSys"/>
</dbReference>
<reference evidence="11 12" key="1">
    <citation type="submission" date="2019-03" db="EMBL/GenBank/DDBJ databases">
        <title>Genomic Encyclopedia of Archaeal and Bacterial Type Strains, Phase II (KMG-II): from individual species to whole genera.</title>
        <authorList>
            <person name="Goeker M."/>
        </authorList>
    </citation>
    <scope>NUCLEOTIDE SEQUENCE [LARGE SCALE GENOMIC DNA]</scope>
    <source>
        <strain evidence="11 12">DSM 24323</strain>
    </source>
</reference>
<dbReference type="AlphaFoldDB" id="A0A4R7JAD3"/>
<feature type="domain" description="Histidine kinase/HSP90-like ATPase" evidence="9">
    <location>
        <begin position="340"/>
        <end position="440"/>
    </location>
</feature>
<comment type="subcellular location">
    <subcellularLocation>
        <location evidence="1">Cell membrane</location>
        <topology evidence="1">Multi-pass membrane protein</topology>
    </subcellularLocation>
</comment>
<dbReference type="InterPro" id="IPR036890">
    <property type="entry name" value="HATPase_C_sf"/>
</dbReference>
<dbReference type="PANTHER" id="PTHR24421">
    <property type="entry name" value="NITRATE/NITRITE SENSOR PROTEIN NARX-RELATED"/>
    <property type="match status" value="1"/>
</dbReference>
<dbReference type="Pfam" id="PF07730">
    <property type="entry name" value="HisKA_3"/>
    <property type="match status" value="1"/>
</dbReference>
<gene>
    <name evidence="11" type="ORF">CLV29_0960</name>
</gene>
<evidence type="ECO:0000256" key="8">
    <source>
        <dbReference type="ARBA" id="ARBA00023136"/>
    </source>
</evidence>
<organism evidence="11 12">
    <name type="scientific">Naumannella halotolerans</name>
    <dbReference type="NCBI Taxonomy" id="993414"/>
    <lineage>
        <taxon>Bacteria</taxon>
        <taxon>Bacillati</taxon>
        <taxon>Actinomycetota</taxon>
        <taxon>Actinomycetes</taxon>
        <taxon>Propionibacteriales</taxon>
        <taxon>Propionibacteriaceae</taxon>
        <taxon>Naumannella</taxon>
    </lineage>
</organism>
<protein>
    <submittedName>
        <fullName evidence="11">Signal transduction histidine kinase</fullName>
    </submittedName>
</protein>
<dbReference type="CDD" id="cd16917">
    <property type="entry name" value="HATPase_UhpB-NarQ-NarX-like"/>
    <property type="match status" value="1"/>
</dbReference>
<dbReference type="Gene3D" id="3.30.450.40">
    <property type="match status" value="1"/>
</dbReference>
<comment type="caution">
    <text evidence="11">The sequence shown here is derived from an EMBL/GenBank/DDBJ whole genome shotgun (WGS) entry which is preliminary data.</text>
</comment>
<evidence type="ECO:0000256" key="2">
    <source>
        <dbReference type="ARBA" id="ARBA00022475"/>
    </source>
</evidence>
<evidence type="ECO:0000313" key="12">
    <source>
        <dbReference type="Proteomes" id="UP000295371"/>
    </source>
</evidence>
<dbReference type="InterPro" id="IPR029016">
    <property type="entry name" value="GAF-like_dom_sf"/>
</dbReference>
<keyword evidence="6" id="KW-1133">Transmembrane helix</keyword>
<keyword evidence="5 11" id="KW-0418">Kinase</keyword>
<evidence type="ECO:0000256" key="5">
    <source>
        <dbReference type="ARBA" id="ARBA00022777"/>
    </source>
</evidence>
<dbReference type="GO" id="GO:0000155">
    <property type="term" value="F:phosphorelay sensor kinase activity"/>
    <property type="evidence" value="ECO:0007669"/>
    <property type="project" value="InterPro"/>
</dbReference>
<keyword evidence="3" id="KW-0808">Transferase</keyword>
<evidence type="ECO:0000313" key="11">
    <source>
        <dbReference type="EMBL" id="TDT33349.1"/>
    </source>
</evidence>
<evidence type="ECO:0000256" key="3">
    <source>
        <dbReference type="ARBA" id="ARBA00022679"/>
    </source>
</evidence>
<name>A0A4R7JAD3_9ACTN</name>
<dbReference type="Gene3D" id="1.20.5.1930">
    <property type="match status" value="1"/>
</dbReference>
<dbReference type="EMBL" id="SOAW01000001">
    <property type="protein sequence ID" value="TDT33349.1"/>
    <property type="molecule type" value="Genomic_DNA"/>
</dbReference>
<dbReference type="Pfam" id="PF02518">
    <property type="entry name" value="HATPase_c"/>
    <property type="match status" value="1"/>
</dbReference>
<evidence type="ECO:0000256" key="4">
    <source>
        <dbReference type="ARBA" id="ARBA00022692"/>
    </source>
</evidence>
<dbReference type="InterPro" id="IPR011712">
    <property type="entry name" value="Sig_transdc_His_kin_sub3_dim/P"/>
</dbReference>
<evidence type="ECO:0000256" key="7">
    <source>
        <dbReference type="ARBA" id="ARBA00023012"/>
    </source>
</evidence>
<sequence length="463" mass="50212">MTTAEPLGPDVAALTGVRSGKRSFYRAYRRSDERLERTVEAMDAISRALVRTVEGPRGVLEEIARTAAHHLQADWVLLGLVDGALPGALPRMMIIDAELQVRTDTEGLPVPIDRLAATLRRGRPDLSDGWIGTPMTLGNTEVGYLLALPSPADLSEPADLSVLGILANLAAVSLHTSQQYQAGQQMHRQARELYAQADLRTRELAERTAELNQAQERLTLAQQRELLDAERHRIARELHDSVTQVVLSAGMSLELVRGSLSDPDFDPGLAARSLESAKQLCGQAVEQLRRAIYALHQPHHETVASLPDLLNEVAAHHRPGLDVRVRMVGTPCPIPADASHELARAVGEALFNVSAHAEATRAVIRLRYGPQDLLVAVADDGKGRAADLTEALARSRESVVDGRHRGLANIESRVAELGGEVRFSQSRIGGPRLEMHLPLPLRVGPGVISGLVGPHQPADRSRS</sequence>